<feature type="compositionally biased region" description="Low complexity" evidence="1">
    <location>
        <begin position="281"/>
        <end position="311"/>
    </location>
</feature>
<keyword evidence="3" id="KW-1185">Reference proteome</keyword>
<proteinExistence type="predicted"/>
<feature type="region of interest" description="Disordered" evidence="1">
    <location>
        <begin position="40"/>
        <end position="70"/>
    </location>
</feature>
<sequence length="317" mass="34344">MAGVYGDDSCSSSEISPRCLGTMSVDGSFCDSFKGGRELPLSASSTTGAVDASRLERRRRGKERRQQRHRARVLKRLLGSTMASPRGCAEEDGGWSRLQYVDGSQQQRQEKEEAAVVSRQADRDLLLLLQPEERQQQQRRIWGRRRHRQLVADSQFVVAAEAEADLAEAATRLGLRPWNDDEALRVPLAPLDATSYAAVAAVETHADEKRPLVAAAARCSHHHVFPAAASASSEDDPPEMQRRSRLPRSGGSEACLDGSTRRASGVDEPLPSDWYHHSHSSQHSSRCGLAPAAASLSPRGSGPSAASSAPSVCPLSF</sequence>
<evidence type="ECO:0000256" key="1">
    <source>
        <dbReference type="SAM" id="MobiDB-lite"/>
    </source>
</evidence>
<organism evidence="2 3">
    <name type="scientific">Cyclospora cayetanensis</name>
    <dbReference type="NCBI Taxonomy" id="88456"/>
    <lineage>
        <taxon>Eukaryota</taxon>
        <taxon>Sar</taxon>
        <taxon>Alveolata</taxon>
        <taxon>Apicomplexa</taxon>
        <taxon>Conoidasida</taxon>
        <taxon>Coccidia</taxon>
        <taxon>Eucoccidiorida</taxon>
        <taxon>Eimeriorina</taxon>
        <taxon>Eimeriidae</taxon>
        <taxon>Cyclospora</taxon>
    </lineage>
</organism>
<evidence type="ECO:0000313" key="3">
    <source>
        <dbReference type="Proteomes" id="UP000095192"/>
    </source>
</evidence>
<feature type="region of interest" description="Disordered" evidence="1">
    <location>
        <begin position="226"/>
        <end position="317"/>
    </location>
</feature>
<reference evidence="2 3" key="1">
    <citation type="journal article" date="2016" name="BMC Genomics">
        <title>Comparative genomics reveals Cyclospora cayetanensis possesses coccidia-like metabolism and invasion components but unique surface antigens.</title>
        <authorList>
            <person name="Liu S."/>
            <person name="Wang L."/>
            <person name="Zheng H."/>
            <person name="Xu Z."/>
            <person name="Roellig D.M."/>
            <person name="Li N."/>
            <person name="Frace M.A."/>
            <person name="Tang K."/>
            <person name="Arrowood M.J."/>
            <person name="Moss D.M."/>
            <person name="Zhang L."/>
            <person name="Feng Y."/>
            <person name="Xiao L."/>
        </authorList>
    </citation>
    <scope>NUCLEOTIDE SEQUENCE [LARGE SCALE GENOMIC DNA]</scope>
    <source>
        <strain evidence="2 3">CHN_HEN01</strain>
    </source>
</reference>
<gene>
    <name evidence="2" type="ORF">cyc_08976</name>
</gene>
<name>A0A1D3DA69_9EIME</name>
<feature type="compositionally biased region" description="Basic residues" evidence="1">
    <location>
        <begin position="56"/>
        <end position="70"/>
    </location>
</feature>
<evidence type="ECO:0000313" key="2">
    <source>
        <dbReference type="EMBL" id="OEH80338.1"/>
    </source>
</evidence>
<dbReference type="InParanoid" id="A0A1D3DA69"/>
<comment type="caution">
    <text evidence="2">The sequence shown here is derived from an EMBL/GenBank/DDBJ whole genome shotgun (WGS) entry which is preliminary data.</text>
</comment>
<dbReference type="VEuPathDB" id="ToxoDB:cyc_08976"/>
<accession>A0A1D3DA69</accession>
<protein>
    <submittedName>
        <fullName evidence="2">Uncharacterized protein</fullName>
    </submittedName>
</protein>
<dbReference type="EMBL" id="JROU02000109">
    <property type="protein sequence ID" value="OEH80338.1"/>
    <property type="molecule type" value="Genomic_DNA"/>
</dbReference>
<dbReference type="AlphaFoldDB" id="A0A1D3DA69"/>
<dbReference type="Proteomes" id="UP000095192">
    <property type="component" value="Unassembled WGS sequence"/>
</dbReference>